<feature type="transmembrane region" description="Helical" evidence="5">
    <location>
        <begin position="446"/>
        <end position="474"/>
    </location>
</feature>
<dbReference type="PANTHER" id="PTHR22773">
    <property type="entry name" value="NADH DEHYDROGENASE"/>
    <property type="match status" value="1"/>
</dbReference>
<accession>A0ABU7JVK9</accession>
<keyword evidence="3 5" id="KW-1133">Transmembrane helix</keyword>
<comment type="function">
    <text evidence="5">NDH-1 shuttles electrons from NADH, via FMN and iron-sulfur (Fe-S) centers, to quinones in the respiratory chain. The immediate electron acceptor for the enzyme in this species is believed to be a menaquinone. Couples the redox reaction to proton translocation (for every two electrons transferred, four hydrogen ions are translocated across the cytoplasmic membrane), and thus conserves the redox energy in a proton gradient.</text>
</comment>
<feature type="transmembrane region" description="Helical" evidence="5">
    <location>
        <begin position="255"/>
        <end position="280"/>
    </location>
</feature>
<protein>
    <recommendedName>
        <fullName evidence="5">NADH-quinone oxidoreductase subunit N</fullName>
        <ecNumber evidence="5">7.1.1.-</ecNumber>
    </recommendedName>
    <alternativeName>
        <fullName evidence="5">NADH dehydrogenase I subunit N</fullName>
    </alternativeName>
    <alternativeName>
        <fullName evidence="5">NDH-1 subunit N</fullName>
    </alternativeName>
</protein>
<comment type="subcellular location">
    <subcellularLocation>
        <location evidence="5">Cell membrane</location>
        <topology evidence="5">Multi-pass membrane protein</topology>
    </subcellularLocation>
    <subcellularLocation>
        <location evidence="1">Endomembrane system</location>
        <topology evidence="1">Multi-pass membrane protein</topology>
    </subcellularLocation>
    <subcellularLocation>
        <location evidence="6">Membrane</location>
        <topology evidence="6">Multi-pass membrane protein</topology>
    </subcellularLocation>
</comment>
<sequence length="534" mass="55108">MSFDGTLLAQSLPAPDIEYGALAPMLIVFGVAVAGVIVEAFVPARARYASHLVLSFGGLVAAFVAVVLLAGTARSAVLGAVVVDGPTLFLQGSILVVAILSVALIAERGVESRSVRADRVATAALPARSDAFTPAASALPGSTAERQATEAGVTRTEVYPLTLFAVGGMLLFPAAGDLLTMFVALEVLSLPLYLLCGLARRRRLLSQEAALKYFLLGAFSSAFFVYGVALLYGYAGTVRLTGIADAIETGAGNDNMALIGIGLLAVGLLFKIGAVPFHSWTPDVYQGAPTPVTAFMATATKIAAFGAMLRVFYVAVPGLQDDWRPILWAVAIATMVVGAVLAVSQTDVKRMLAYSAISHTGFVVTGLIAANPAGVSSTLFYLLAYGFGTAGVFAVVTLVRDPDGEAWELSRWAGIGRRSPLLGALFALFLLSLAGIPLTSGFIAKFAVFGAAIAGGAVPLVIVGVLASAVAAYFYVRVIVLMFFDEPPADAPTLVVPSVLTSGVVAISAIATVLLGVVPQPVLDLAEQAAVFLH</sequence>
<keyword evidence="8" id="KW-0560">Oxidoreductase</keyword>
<feature type="transmembrane region" description="Helical" evidence="5">
    <location>
        <begin position="211"/>
        <end position="235"/>
    </location>
</feature>
<comment type="similarity">
    <text evidence="5">Belongs to the complex I subunit 2 family.</text>
</comment>
<feature type="transmembrane region" description="Helical" evidence="5">
    <location>
        <begin position="351"/>
        <end position="373"/>
    </location>
</feature>
<feature type="transmembrane region" description="Helical" evidence="5">
    <location>
        <begin position="420"/>
        <end position="440"/>
    </location>
</feature>
<feature type="transmembrane region" description="Helical" evidence="5">
    <location>
        <begin position="158"/>
        <end position="175"/>
    </location>
</feature>
<dbReference type="NCBIfam" id="NF004441">
    <property type="entry name" value="PRK05777.1-4"/>
    <property type="match status" value="1"/>
</dbReference>
<keyword evidence="9" id="KW-1185">Reference proteome</keyword>
<evidence type="ECO:0000256" key="6">
    <source>
        <dbReference type="RuleBase" id="RU000320"/>
    </source>
</evidence>
<dbReference type="HAMAP" id="MF_00445">
    <property type="entry name" value="NDH1_NuoN_1"/>
    <property type="match status" value="1"/>
</dbReference>
<proteinExistence type="inferred from homology"/>
<keyword evidence="5" id="KW-0520">NAD</keyword>
<comment type="caution">
    <text evidence="8">The sequence shown here is derived from an EMBL/GenBank/DDBJ whole genome shotgun (WGS) entry which is preliminary data.</text>
</comment>
<keyword evidence="5" id="KW-0874">Quinone</keyword>
<dbReference type="GO" id="GO:0050136">
    <property type="term" value="F:NADH dehydrogenase (quinone) (non-electrogenic) activity"/>
    <property type="evidence" value="ECO:0007669"/>
    <property type="project" value="UniProtKB-EC"/>
</dbReference>
<evidence type="ECO:0000256" key="2">
    <source>
        <dbReference type="ARBA" id="ARBA00022692"/>
    </source>
</evidence>
<name>A0ABU7JVK9_9NOCA</name>
<comment type="subunit">
    <text evidence="5">NDH-1 is composed of 14 different subunits. Subunits NuoA, H, J, K, L, M, N constitute the membrane sector of the complex.</text>
</comment>
<dbReference type="EC" id="7.1.1.-" evidence="5"/>
<feature type="transmembrane region" description="Helical" evidence="5">
    <location>
        <begin position="292"/>
        <end position="313"/>
    </location>
</feature>
<feature type="transmembrane region" description="Helical" evidence="5">
    <location>
        <begin position="20"/>
        <end position="42"/>
    </location>
</feature>
<keyword evidence="5" id="KW-1278">Translocase</keyword>
<feature type="transmembrane region" description="Helical" evidence="5">
    <location>
        <begin position="88"/>
        <end position="106"/>
    </location>
</feature>
<dbReference type="NCBIfam" id="TIGR01770">
    <property type="entry name" value="NDH_I_N"/>
    <property type="match status" value="1"/>
</dbReference>
<gene>
    <name evidence="5 8" type="primary">nuoN</name>
    <name evidence="8" type="ORF">Q8814_18425</name>
</gene>
<organism evidence="8 9">
    <name type="scientific">Rhodococcus chondri</name>
    <dbReference type="NCBI Taxonomy" id="3065941"/>
    <lineage>
        <taxon>Bacteria</taxon>
        <taxon>Bacillati</taxon>
        <taxon>Actinomycetota</taxon>
        <taxon>Actinomycetes</taxon>
        <taxon>Mycobacteriales</taxon>
        <taxon>Nocardiaceae</taxon>
        <taxon>Rhodococcus</taxon>
    </lineage>
</organism>
<feature type="transmembrane region" description="Helical" evidence="5">
    <location>
        <begin position="494"/>
        <end position="518"/>
    </location>
</feature>
<comment type="catalytic activity">
    <reaction evidence="5">
        <text>a quinone + NADH + 5 H(+)(in) = a quinol + NAD(+) + 4 H(+)(out)</text>
        <dbReference type="Rhea" id="RHEA:57888"/>
        <dbReference type="ChEBI" id="CHEBI:15378"/>
        <dbReference type="ChEBI" id="CHEBI:24646"/>
        <dbReference type="ChEBI" id="CHEBI:57540"/>
        <dbReference type="ChEBI" id="CHEBI:57945"/>
        <dbReference type="ChEBI" id="CHEBI:132124"/>
    </reaction>
</comment>
<keyword evidence="2 5" id="KW-0812">Transmembrane</keyword>
<dbReference type="Pfam" id="PF00361">
    <property type="entry name" value="Proton_antipo_M"/>
    <property type="match status" value="1"/>
</dbReference>
<reference evidence="8 9" key="1">
    <citation type="submission" date="2023-08" db="EMBL/GenBank/DDBJ databases">
        <authorList>
            <person name="Girao M."/>
            <person name="Carvalho M.F."/>
        </authorList>
    </citation>
    <scope>NUCLEOTIDE SEQUENCE [LARGE SCALE GENOMIC DNA]</scope>
    <source>
        <strain evidence="8 9">CC-R104</strain>
    </source>
</reference>
<feature type="transmembrane region" description="Helical" evidence="5">
    <location>
        <begin position="325"/>
        <end position="344"/>
    </location>
</feature>
<evidence type="ECO:0000256" key="5">
    <source>
        <dbReference type="HAMAP-Rule" id="MF_00445"/>
    </source>
</evidence>
<dbReference type="Proteomes" id="UP001331936">
    <property type="component" value="Unassembled WGS sequence"/>
</dbReference>
<evidence type="ECO:0000259" key="7">
    <source>
        <dbReference type="Pfam" id="PF00361"/>
    </source>
</evidence>
<evidence type="ECO:0000313" key="8">
    <source>
        <dbReference type="EMBL" id="MEE2034063.1"/>
    </source>
</evidence>
<keyword evidence="5" id="KW-0813">Transport</keyword>
<evidence type="ECO:0000256" key="4">
    <source>
        <dbReference type="ARBA" id="ARBA00023136"/>
    </source>
</evidence>
<evidence type="ECO:0000256" key="1">
    <source>
        <dbReference type="ARBA" id="ARBA00004127"/>
    </source>
</evidence>
<keyword evidence="4 5" id="KW-0472">Membrane</keyword>
<dbReference type="InterPro" id="IPR001750">
    <property type="entry name" value="ND/Mrp_TM"/>
</dbReference>
<dbReference type="EMBL" id="JAUZMZ010000118">
    <property type="protein sequence ID" value="MEE2034063.1"/>
    <property type="molecule type" value="Genomic_DNA"/>
</dbReference>
<feature type="domain" description="NADH:quinone oxidoreductase/Mrp antiporter transmembrane" evidence="7">
    <location>
        <begin position="175"/>
        <end position="469"/>
    </location>
</feature>
<feature type="transmembrane region" description="Helical" evidence="5">
    <location>
        <begin position="54"/>
        <end position="82"/>
    </location>
</feature>
<dbReference type="InterPro" id="IPR010096">
    <property type="entry name" value="NADH-Q_OxRdtase_suN/2"/>
</dbReference>
<keyword evidence="5" id="KW-1003">Cell membrane</keyword>
<evidence type="ECO:0000313" key="9">
    <source>
        <dbReference type="Proteomes" id="UP001331936"/>
    </source>
</evidence>
<evidence type="ECO:0000256" key="3">
    <source>
        <dbReference type="ARBA" id="ARBA00022989"/>
    </source>
</evidence>
<dbReference type="RefSeq" id="WP_330153440.1">
    <property type="nucleotide sequence ID" value="NZ_JAUZMZ010000118.1"/>
</dbReference>
<feature type="transmembrane region" description="Helical" evidence="5">
    <location>
        <begin position="379"/>
        <end position="399"/>
    </location>
</feature>